<dbReference type="AlphaFoldDB" id="A0A136JG43"/>
<reference evidence="2" key="1">
    <citation type="submission" date="2016-02" db="EMBL/GenBank/DDBJ databases">
        <title>Draft genome sequence of Microdochium bolleyi, a fungal endophyte of beachgrass.</title>
        <authorList>
            <consortium name="DOE Joint Genome Institute"/>
            <person name="David A.S."/>
            <person name="May G."/>
            <person name="Haridas S."/>
            <person name="Lim J."/>
            <person name="Wang M."/>
            <person name="Labutti K."/>
            <person name="Lipzen A."/>
            <person name="Barry K."/>
            <person name="Grigoriev I.V."/>
        </authorList>
    </citation>
    <scope>NUCLEOTIDE SEQUENCE [LARGE SCALE GENOMIC DNA]</scope>
    <source>
        <strain evidence="2">J235TASD1</strain>
    </source>
</reference>
<accession>A0A136JG43</accession>
<organism evidence="1 2">
    <name type="scientific">Microdochium bolleyi</name>
    <dbReference type="NCBI Taxonomy" id="196109"/>
    <lineage>
        <taxon>Eukaryota</taxon>
        <taxon>Fungi</taxon>
        <taxon>Dikarya</taxon>
        <taxon>Ascomycota</taxon>
        <taxon>Pezizomycotina</taxon>
        <taxon>Sordariomycetes</taxon>
        <taxon>Xylariomycetidae</taxon>
        <taxon>Xylariales</taxon>
        <taxon>Microdochiaceae</taxon>
        <taxon>Microdochium</taxon>
    </lineage>
</organism>
<dbReference type="Proteomes" id="UP000070501">
    <property type="component" value="Unassembled WGS sequence"/>
</dbReference>
<keyword evidence="2" id="KW-1185">Reference proteome</keyword>
<evidence type="ECO:0000313" key="2">
    <source>
        <dbReference type="Proteomes" id="UP000070501"/>
    </source>
</evidence>
<gene>
    <name evidence="1" type="ORF">Micbo1qcDRAFT_172408</name>
</gene>
<proteinExistence type="predicted"/>
<sequence>MQPLEARAQRQERQAVQHCRSSPAGVVLCSQLCPQGGNLNNITAKASWGASMDPRHAGLALWGELHDLPGVAHHNARYLLTDGVLGARVQGHTDDENHERNAQSAGVLWATCTSAMTRRKHEWGKEQGVHLPHDRGAARFGEISCRSPCLGLKEVGHGGEGGTFRAGIQGRALLSIGIYDAQPGQRLAPWDPGAPHRLLRHATPQHDTTDVCRVLYFDTGQDDEDSHDHPEGMLAIVHQTVGTGGRPGGRWNSMPGRQTNQRQAADAWRRRAARLCRRTYRGGRHI</sequence>
<name>A0A136JG43_9PEZI</name>
<evidence type="ECO:0000313" key="1">
    <source>
        <dbReference type="EMBL" id="KXJ96133.1"/>
    </source>
</evidence>
<protein>
    <submittedName>
        <fullName evidence="1">Uncharacterized protein</fullName>
    </submittedName>
</protein>
<dbReference type="InParanoid" id="A0A136JG43"/>
<dbReference type="EMBL" id="KQ964246">
    <property type="protein sequence ID" value="KXJ96133.1"/>
    <property type="molecule type" value="Genomic_DNA"/>
</dbReference>